<dbReference type="EMBL" id="HG512894">
    <property type="protein sequence ID" value="CDH92906.1"/>
    <property type="molecule type" value="Genomic_DNA"/>
</dbReference>
<organism evidence="2">
    <name type="scientific">Neorhizobium vignae</name>
    <dbReference type="NCBI Taxonomy" id="690585"/>
    <lineage>
        <taxon>Bacteria</taxon>
        <taxon>Pseudomonadati</taxon>
        <taxon>Pseudomonadota</taxon>
        <taxon>Alphaproteobacteria</taxon>
        <taxon>Hyphomicrobiales</taxon>
        <taxon>Rhizobiaceae</taxon>
        <taxon>Rhizobium/Agrobacterium group</taxon>
        <taxon>Neorhizobium</taxon>
    </lineage>
</organism>
<accession>U6EFL2</accession>
<feature type="compositionally biased region" description="Basic and acidic residues" evidence="1">
    <location>
        <begin position="124"/>
        <end position="140"/>
    </location>
</feature>
<feature type="compositionally biased region" description="Basic and acidic residues" evidence="1">
    <location>
        <begin position="161"/>
        <end position="181"/>
    </location>
</feature>
<reference evidence="2" key="1">
    <citation type="submission" date="2013-09" db="EMBL/GenBank/DDBJ databases">
        <authorList>
            <person name="Sasikala C."/>
        </authorList>
    </citation>
    <scope>NUCLEOTIDE SEQUENCE</scope>
    <source>
        <strain evidence="2">Type strain: HAMBI 3039</strain>
    </source>
</reference>
<sequence>SRSRPGEALGRQFDQLGAHHGAGGLLFHGRRFSRRAGPENLLHGADRQFRRYLRGLCCQEDGPADRPAGDRHQRQRHPRPDAEDRALRDARRQGDHLAVDGHPDLVQFRAAAVRGLWPRRRLGARRDGRAQAVRQLRDQAGRAQSDPPRVPCGAGNGAAGRRHDPRDACRDRIPPRSPHCDRRFRCRQECKTGKPDGHSRHRPS</sequence>
<name>U6EFL2_9HYPH</name>
<dbReference type="AlphaFoldDB" id="U6EFL2"/>
<evidence type="ECO:0000313" key="2">
    <source>
        <dbReference type="EMBL" id="CDH92906.1"/>
    </source>
</evidence>
<gene>
    <name evidence="2" type="primary">thrC</name>
</gene>
<proteinExistence type="predicted"/>
<protein>
    <submittedName>
        <fullName evidence="2">Threonine synthase</fullName>
    </submittedName>
</protein>
<evidence type="ECO:0000256" key="1">
    <source>
        <dbReference type="SAM" id="MobiDB-lite"/>
    </source>
</evidence>
<feature type="non-terminal residue" evidence="2">
    <location>
        <position position="204"/>
    </location>
</feature>
<feature type="non-terminal residue" evidence="2">
    <location>
        <position position="1"/>
    </location>
</feature>
<feature type="region of interest" description="Disordered" evidence="1">
    <location>
        <begin position="60"/>
        <end position="99"/>
    </location>
</feature>
<feature type="region of interest" description="Disordered" evidence="1">
    <location>
        <begin position="124"/>
        <end position="181"/>
    </location>
</feature>
<feature type="compositionally biased region" description="Basic and acidic residues" evidence="1">
    <location>
        <begin position="63"/>
        <end position="99"/>
    </location>
</feature>
<reference evidence="2" key="2">
    <citation type="submission" date="2013-11" db="EMBL/GenBank/DDBJ databases">
        <title>thrC gene sequence of Rhizobium vignae HAMBI 3039T.</title>
        <authorList>
            <person name="Parag B."/>
            <person name="Sasikala C.H."/>
            <person name="Venkata Ramana C.H."/>
        </authorList>
    </citation>
    <scope>NUCLEOTIDE SEQUENCE</scope>
    <source>
        <strain evidence="2">Type strain: HAMBI 3039</strain>
    </source>
</reference>